<dbReference type="PANTHER" id="PTHR46455">
    <property type="entry name" value="SET AND MYND DOMAIN CONTAINING, ARTHROPOD-SPECIFIC, MEMBER 4, ISOFORM A"/>
    <property type="match status" value="1"/>
</dbReference>
<dbReference type="PROSITE" id="PS01360">
    <property type="entry name" value="ZF_MYND_1"/>
    <property type="match status" value="1"/>
</dbReference>
<reference evidence="7" key="1">
    <citation type="submission" date="2013-04" db="EMBL/GenBank/DDBJ databases">
        <authorList>
            <person name="Qu J."/>
            <person name="Murali S.C."/>
            <person name="Bandaranaike D."/>
            <person name="Bellair M."/>
            <person name="Blankenburg K."/>
            <person name="Chao H."/>
            <person name="Dinh H."/>
            <person name="Doddapaneni H."/>
            <person name="Downs B."/>
            <person name="Dugan-Rocha S."/>
            <person name="Elkadiri S."/>
            <person name="Gnanaolivu R.D."/>
            <person name="Hernandez B."/>
            <person name="Javaid M."/>
            <person name="Jayaseelan J.C."/>
            <person name="Lee S."/>
            <person name="Li M."/>
            <person name="Ming W."/>
            <person name="Munidasa M."/>
            <person name="Muniz J."/>
            <person name="Nguyen L."/>
            <person name="Ongeri F."/>
            <person name="Osuji N."/>
            <person name="Pu L.-L."/>
            <person name="Puazo M."/>
            <person name="Qu C."/>
            <person name="Quiroz J."/>
            <person name="Raj R."/>
            <person name="Weissenberger G."/>
            <person name="Xin Y."/>
            <person name="Zou X."/>
            <person name="Han Y."/>
            <person name="Richards S."/>
            <person name="Worley K."/>
            <person name="Muzny D."/>
            <person name="Gibbs R."/>
        </authorList>
    </citation>
    <scope>NUCLEOTIDE SEQUENCE</scope>
    <source>
        <strain evidence="7">Sampled in the wild</strain>
    </source>
</reference>
<keyword evidence="3" id="KW-0862">Zinc</keyword>
<dbReference type="GO" id="GO:0008170">
    <property type="term" value="F:N-methyltransferase activity"/>
    <property type="evidence" value="ECO:0007669"/>
    <property type="project" value="UniProtKB-ARBA"/>
</dbReference>
<name>A0A8K0K5G0_LADFU</name>
<evidence type="ECO:0008006" key="9">
    <source>
        <dbReference type="Google" id="ProtNLM"/>
    </source>
</evidence>
<dbReference type="AlphaFoldDB" id="A0A8K0K5G0"/>
<accession>A0A8K0K5G0</accession>
<dbReference type="CDD" id="cd20071">
    <property type="entry name" value="SET_SMYD"/>
    <property type="match status" value="1"/>
</dbReference>
<dbReference type="PROSITE" id="PS50280">
    <property type="entry name" value="SET"/>
    <property type="match status" value="1"/>
</dbReference>
<dbReference type="PROSITE" id="PS50865">
    <property type="entry name" value="ZF_MYND_2"/>
    <property type="match status" value="1"/>
</dbReference>
<feature type="domain" description="MYND-type" evidence="6">
    <location>
        <begin position="10"/>
        <end position="46"/>
    </location>
</feature>
<evidence type="ECO:0000256" key="1">
    <source>
        <dbReference type="ARBA" id="ARBA00022723"/>
    </source>
</evidence>
<dbReference type="Gene3D" id="1.10.220.160">
    <property type="match status" value="1"/>
</dbReference>
<dbReference type="Gene3D" id="6.10.140.2220">
    <property type="match status" value="2"/>
</dbReference>
<feature type="domain" description="SET" evidence="5">
    <location>
        <begin position="47"/>
        <end position="311"/>
    </location>
</feature>
<dbReference type="GO" id="GO:0008276">
    <property type="term" value="F:protein methyltransferase activity"/>
    <property type="evidence" value="ECO:0007669"/>
    <property type="project" value="UniProtKB-ARBA"/>
</dbReference>
<proteinExistence type="predicted"/>
<gene>
    <name evidence="7" type="ORF">J437_LFUL010708</name>
</gene>
<reference evidence="7" key="2">
    <citation type="submission" date="2017-10" db="EMBL/GenBank/DDBJ databases">
        <title>Ladona fulva Genome sequencing and assembly.</title>
        <authorList>
            <person name="Murali S."/>
            <person name="Richards S."/>
            <person name="Bandaranaike D."/>
            <person name="Bellair M."/>
            <person name="Blankenburg K."/>
            <person name="Chao H."/>
            <person name="Dinh H."/>
            <person name="Doddapaneni H."/>
            <person name="Dugan-Rocha S."/>
            <person name="Elkadiri S."/>
            <person name="Gnanaolivu R."/>
            <person name="Hernandez B."/>
            <person name="Skinner E."/>
            <person name="Javaid M."/>
            <person name="Lee S."/>
            <person name="Li M."/>
            <person name="Ming W."/>
            <person name="Munidasa M."/>
            <person name="Muniz J."/>
            <person name="Nguyen L."/>
            <person name="Hughes D."/>
            <person name="Osuji N."/>
            <person name="Pu L.-L."/>
            <person name="Puazo M."/>
            <person name="Qu C."/>
            <person name="Quiroz J."/>
            <person name="Raj R."/>
            <person name="Weissenberger G."/>
            <person name="Xin Y."/>
            <person name="Zou X."/>
            <person name="Han Y."/>
            <person name="Worley K."/>
            <person name="Muzny D."/>
            <person name="Gibbs R."/>
        </authorList>
    </citation>
    <scope>NUCLEOTIDE SEQUENCE</scope>
    <source>
        <strain evidence="7">Sampled in the wild</strain>
    </source>
</reference>
<keyword evidence="2 4" id="KW-0863">Zinc-finger</keyword>
<evidence type="ECO:0000259" key="5">
    <source>
        <dbReference type="PROSITE" id="PS50280"/>
    </source>
</evidence>
<dbReference type="InterPro" id="IPR046341">
    <property type="entry name" value="SET_dom_sf"/>
</dbReference>
<evidence type="ECO:0000256" key="2">
    <source>
        <dbReference type="ARBA" id="ARBA00022771"/>
    </source>
</evidence>
<evidence type="ECO:0000256" key="3">
    <source>
        <dbReference type="ARBA" id="ARBA00022833"/>
    </source>
</evidence>
<dbReference type="Gene3D" id="2.170.270.10">
    <property type="entry name" value="SET domain"/>
    <property type="match status" value="1"/>
</dbReference>
<evidence type="ECO:0000256" key="4">
    <source>
        <dbReference type="PROSITE-ProRule" id="PRU00134"/>
    </source>
</evidence>
<dbReference type="GO" id="GO:0008757">
    <property type="term" value="F:S-adenosylmethionine-dependent methyltransferase activity"/>
    <property type="evidence" value="ECO:0007669"/>
    <property type="project" value="UniProtKB-ARBA"/>
</dbReference>
<keyword evidence="1" id="KW-0479">Metal-binding</keyword>
<dbReference type="Proteomes" id="UP000792457">
    <property type="component" value="Unassembled WGS sequence"/>
</dbReference>
<dbReference type="OrthoDB" id="3174329at2759"/>
<protein>
    <recommendedName>
        <fullName evidence="9">Protein msta</fullName>
    </recommendedName>
</protein>
<comment type="caution">
    <text evidence="7">The sequence shown here is derived from an EMBL/GenBank/DDBJ whole genome shotgun (WGS) entry which is preliminary data.</text>
</comment>
<evidence type="ECO:0000313" key="7">
    <source>
        <dbReference type="EMBL" id="KAG8227849.1"/>
    </source>
</evidence>
<dbReference type="EMBL" id="KZ308343">
    <property type="protein sequence ID" value="KAG8227849.1"/>
    <property type="molecule type" value="Genomic_DNA"/>
</dbReference>
<dbReference type="SUPFAM" id="SSF82199">
    <property type="entry name" value="SET domain"/>
    <property type="match status" value="1"/>
</dbReference>
<evidence type="ECO:0000259" key="6">
    <source>
        <dbReference type="PROSITE" id="PS50865"/>
    </source>
</evidence>
<dbReference type="InterPro" id="IPR053010">
    <property type="entry name" value="SET_SmydA-8"/>
</dbReference>
<dbReference type="InterPro" id="IPR002893">
    <property type="entry name" value="Znf_MYND"/>
</dbReference>
<organism evidence="7 8">
    <name type="scientific">Ladona fulva</name>
    <name type="common">Scarce chaser dragonfly</name>
    <name type="synonym">Libellula fulva</name>
    <dbReference type="NCBI Taxonomy" id="123851"/>
    <lineage>
        <taxon>Eukaryota</taxon>
        <taxon>Metazoa</taxon>
        <taxon>Ecdysozoa</taxon>
        <taxon>Arthropoda</taxon>
        <taxon>Hexapoda</taxon>
        <taxon>Insecta</taxon>
        <taxon>Pterygota</taxon>
        <taxon>Palaeoptera</taxon>
        <taxon>Odonata</taxon>
        <taxon>Epiprocta</taxon>
        <taxon>Anisoptera</taxon>
        <taxon>Libelluloidea</taxon>
        <taxon>Libellulidae</taxon>
        <taxon>Ladona</taxon>
    </lineage>
</organism>
<dbReference type="GO" id="GO:0008270">
    <property type="term" value="F:zinc ion binding"/>
    <property type="evidence" value="ECO:0007669"/>
    <property type="project" value="UniProtKB-KW"/>
</dbReference>
<sequence length="561" mass="62641">MSAEGQAGNCGVCGQPATLKCSGCKEQYYCSKEHQKSDWKRHKETCRPFKVCSSSELGRHVVAKRRIEQGEEILVESPIVFGPPYGRTPGPMCLSCGTPLPLMAVTSIATVRCQHCLWPSCGEDACMEGKKTAHTVECAILRLSRQRVIEALTGGQVTEELVQVAYESVTPLRCLLLQRIKPEHWRNLMSMEAHQGQPHSEDAPRVVRFLREILNLSKMDGTLMDEGKTGDVRRWDFSEAAINRVCAVLDVNALDIRLPGPSDGIALYANTCLLEHSCMPNTRHKFDDKLRIHLSSTRAILPGQHLHTMYTHILWGTQQRRDHLKVTKYFDCTCERCSDPTEMGTYISGLRCLACEKGYLLPDQPLEGVLAEWKCNNCAVSGEGIGVLGGEEVRSLVLGLGAEVEKTLEARPPSASSLEDLLSKLETLLHPHHSHCLAVKHSLLQILGKTGKMEEQQRKEAMCRDILGVYRALDPTLSRLGVYAAVAKYELHSVLVDVWRKKWEDGNSDDEARSKIVEARKCLQNAINLLSEENENLPEGRLLDVAKSSLEDLNRWAKLDE</sequence>
<dbReference type="InterPro" id="IPR001214">
    <property type="entry name" value="SET_dom"/>
</dbReference>
<evidence type="ECO:0000313" key="8">
    <source>
        <dbReference type="Proteomes" id="UP000792457"/>
    </source>
</evidence>
<dbReference type="Pfam" id="PF01753">
    <property type="entry name" value="zf-MYND"/>
    <property type="match status" value="1"/>
</dbReference>
<dbReference type="PANTHER" id="PTHR46455:SF2">
    <property type="entry name" value="AT24727P"/>
    <property type="match status" value="1"/>
</dbReference>
<keyword evidence="8" id="KW-1185">Reference proteome</keyword>